<dbReference type="NCBIfam" id="TIGR01634">
    <property type="entry name" value="tail_P2_I"/>
    <property type="match status" value="1"/>
</dbReference>
<dbReference type="RefSeq" id="WP_013232251.1">
    <property type="nucleotide sequence ID" value="NC_014323.1"/>
</dbReference>
<evidence type="ECO:0000313" key="2">
    <source>
        <dbReference type="Proteomes" id="UP000000329"/>
    </source>
</evidence>
<protein>
    <submittedName>
        <fullName evidence="1">Tail-related protein</fullName>
    </submittedName>
</protein>
<dbReference type="Pfam" id="PF09684">
    <property type="entry name" value="Tail_P2_I"/>
    <property type="match status" value="1"/>
</dbReference>
<gene>
    <name evidence="1" type="ordered locus">Hsero_0203</name>
</gene>
<dbReference type="EMBL" id="CP002039">
    <property type="protein sequence ID" value="ADJ61729.1"/>
    <property type="molecule type" value="Genomic_DNA"/>
</dbReference>
<sequence>MSARDTSLLPPGLRQDASLRALETLAARPAALDLQAAVLYDFARVPASALIHLAEQLNMLGDAGWDLADTDAKKRALLREAIALHRIKGTPYAVKRALELLGVRASVTEWFQSQPRGRAHTFSVDALVTGQPAGAPAIDARRSEQIRRVVSFWKPASRHFTLRLGLGMQTRLRAAVVFSSQQQLSTQGQLTGVELSGQTPLRAASVLRLVQSTPTAGALIALAPLNTLALQDASLFTPTQVLTASGPLQ</sequence>
<keyword evidence="2" id="KW-1185">Reference proteome</keyword>
<reference evidence="1 2" key="1">
    <citation type="submission" date="2010-04" db="EMBL/GenBank/DDBJ databases">
        <title>The genome of Herbaspirillum seropedicae SmR1, an endophytic, nitrogen-fixing, plant-growth promoting beta-Proteobacteria.</title>
        <authorList>
            <person name="Pedrosa F.O."/>
            <person name="Monteiro R.A."/>
            <person name="Wassem R."/>
            <person name="Cruz L.M."/>
            <person name="Ayub R.A."/>
            <person name="Colauto N.B."/>
            <person name="Fernandez M.A."/>
            <person name="Fungaro M.H.P."/>
            <person name="Grisard E.C."/>
            <person name="Hungria M."/>
            <person name="Madeira H.M.F."/>
            <person name="Nodari R.O."/>
            <person name="Osaku C.A."/>
            <person name="Petzl-Erler M.L."/>
            <person name="Terenzi H."/>
            <person name="Vieira L.G.E."/>
            <person name="Almeida M.I.M."/>
            <person name="Alves L.R."/>
            <person name="Arantes O.M.N."/>
            <person name="Balsanelli E."/>
            <person name="Barcellos F.G."/>
            <person name="Baura V.A."/>
            <person name="Binde D.R."/>
            <person name="Campo R.J."/>
            <person name="Chubatsu L.S."/>
            <person name="Chueire L.M.O."/>
            <person name="Ciferri R.R."/>
            <person name="Correa L.C."/>
            <person name="da Conceicao Silva J.L."/>
            <person name="Dabul A.N.G."/>
            <person name="Dambros B.P."/>
            <person name="Faoro H."/>
            <person name="Favetti A."/>
            <person name="Friedermann G."/>
            <person name="Furlaneto M.C."/>
            <person name="Gasques L.S."/>
            <person name="Gimenes C.C.T."/>
            <person name="Gioppo N.M.R."/>
            <person name="Glienke-Blanco C."/>
            <person name="Godoy L.P."/>
            <person name="Guerra M.P."/>
            <person name="Karp S."/>
            <person name="Kava-Cordeiro V."/>
            <person name="Margarido V.P."/>
            <person name="Mathioni S.M."/>
            <person name="Menck-Soares M.A."/>
            <person name="Murace N.K."/>
            <person name="Nicolas M.F."/>
            <person name="Oliveira C.E.C."/>
            <person name="Pagnan N.A.B."/>
            <person name="Pamphile J.A."/>
            <person name="Patussi E.V."/>
            <person name="Pereira L.F.P."/>
            <person name="Pereira-Ferrari L."/>
            <person name="Pinto F.G.S."/>
            <person name="Precoma C."/>
            <person name="Prioli A.J."/>
            <person name="Prioli S.M.A.P."/>
            <person name="Raittz R.T."/>
            <person name="Ramos H.J.O."/>
            <person name="Ribeiro E.M.S.F."/>
            <person name="Rigo L.U."/>
            <person name="Rocha C.L.M.S.C."/>
            <person name="Rocha S.N."/>
            <person name="Santos K."/>
            <person name="Satori D."/>
            <person name="Silva A.G."/>
            <person name="Simao R.C.G."/>
            <person name="Soares M.A.M."/>
            <person name="Souza E.M."/>
            <person name="Steffens M.B.R."/>
            <person name="Steindel M."/>
            <person name="Tadra-Sfeir M.Z."/>
            <person name="Takahashi E.K."/>
            <person name="Torres R.A."/>
            <person name="Valle J.S."/>
            <person name="Vernal J.I."/>
            <person name="Vilas-Boas L.A."/>
            <person name="Watanabe M.A.E."/>
            <person name="Weiss V.A."/>
            <person name="Yates M.A."/>
            <person name="Souza E.M."/>
        </authorList>
    </citation>
    <scope>NUCLEOTIDE SEQUENCE [LARGE SCALE GENOMIC DNA]</scope>
    <source>
        <strain evidence="1 2">SmR1</strain>
    </source>
</reference>
<evidence type="ECO:0000313" key="1">
    <source>
        <dbReference type="EMBL" id="ADJ61729.1"/>
    </source>
</evidence>
<dbReference type="OrthoDB" id="90759at2"/>
<dbReference type="InterPro" id="IPR006521">
    <property type="entry name" value="Tail_protein_I"/>
</dbReference>
<dbReference type="HOGENOM" id="CLU_1114621_0_0_4"/>
<name>D8IV10_HERSS</name>
<proteinExistence type="predicted"/>
<accession>D8IV10</accession>
<dbReference type="eggNOG" id="COG4385">
    <property type="taxonomic scope" value="Bacteria"/>
</dbReference>
<dbReference type="Proteomes" id="UP000000329">
    <property type="component" value="Chromosome"/>
</dbReference>
<dbReference type="KEGG" id="hse:Hsero_0203"/>
<dbReference type="STRING" id="757424.Hsero_0203"/>
<organism evidence="1 2">
    <name type="scientific">Herbaspirillum seropedicae (strain SmR1)</name>
    <dbReference type="NCBI Taxonomy" id="757424"/>
    <lineage>
        <taxon>Bacteria</taxon>
        <taxon>Pseudomonadati</taxon>
        <taxon>Pseudomonadota</taxon>
        <taxon>Betaproteobacteria</taxon>
        <taxon>Burkholderiales</taxon>
        <taxon>Oxalobacteraceae</taxon>
        <taxon>Herbaspirillum</taxon>
    </lineage>
</organism>
<dbReference type="AlphaFoldDB" id="D8IV10"/>